<accession>A0ABR1PZ44</accession>
<sequence>MDMDIAKLEESGRRPLPDTNEIEIEDRRGYGGGNDETGGASADAMQVEGKENKTATLTTKCRTHAREDALILAFAIWMP</sequence>
<name>A0ABR1PZ44_9PEZI</name>
<keyword evidence="3" id="KW-1185">Reference proteome</keyword>
<evidence type="ECO:0000313" key="3">
    <source>
        <dbReference type="Proteomes" id="UP001391051"/>
    </source>
</evidence>
<dbReference type="RefSeq" id="XP_066695036.1">
    <property type="nucleotide sequence ID" value="XM_066848340.1"/>
</dbReference>
<feature type="compositionally biased region" description="Basic and acidic residues" evidence="1">
    <location>
        <begin position="1"/>
        <end position="16"/>
    </location>
</feature>
<organism evidence="2 3">
    <name type="scientific">Apiospora aurea</name>
    <dbReference type="NCBI Taxonomy" id="335848"/>
    <lineage>
        <taxon>Eukaryota</taxon>
        <taxon>Fungi</taxon>
        <taxon>Dikarya</taxon>
        <taxon>Ascomycota</taxon>
        <taxon>Pezizomycotina</taxon>
        <taxon>Sordariomycetes</taxon>
        <taxon>Xylariomycetidae</taxon>
        <taxon>Amphisphaeriales</taxon>
        <taxon>Apiosporaceae</taxon>
        <taxon>Apiospora</taxon>
    </lineage>
</organism>
<gene>
    <name evidence="2" type="ORF">PG986_012118</name>
</gene>
<reference evidence="2 3" key="1">
    <citation type="submission" date="2023-01" db="EMBL/GenBank/DDBJ databases">
        <title>Analysis of 21 Apiospora genomes using comparative genomics revels a genus with tremendous synthesis potential of carbohydrate active enzymes and secondary metabolites.</title>
        <authorList>
            <person name="Sorensen T."/>
        </authorList>
    </citation>
    <scope>NUCLEOTIDE SEQUENCE [LARGE SCALE GENOMIC DNA]</scope>
    <source>
        <strain evidence="2 3">CBS 24483</strain>
    </source>
</reference>
<dbReference type="EMBL" id="JAQQWE010000008">
    <property type="protein sequence ID" value="KAK7943005.1"/>
    <property type="molecule type" value="Genomic_DNA"/>
</dbReference>
<feature type="region of interest" description="Disordered" evidence="1">
    <location>
        <begin position="1"/>
        <end position="41"/>
    </location>
</feature>
<protein>
    <submittedName>
        <fullName evidence="2">Uncharacterized protein</fullName>
    </submittedName>
</protein>
<dbReference type="GeneID" id="92081402"/>
<evidence type="ECO:0000313" key="2">
    <source>
        <dbReference type="EMBL" id="KAK7943005.1"/>
    </source>
</evidence>
<dbReference type="Proteomes" id="UP001391051">
    <property type="component" value="Unassembled WGS sequence"/>
</dbReference>
<comment type="caution">
    <text evidence="2">The sequence shown here is derived from an EMBL/GenBank/DDBJ whole genome shotgun (WGS) entry which is preliminary data.</text>
</comment>
<proteinExistence type="predicted"/>
<evidence type="ECO:0000256" key="1">
    <source>
        <dbReference type="SAM" id="MobiDB-lite"/>
    </source>
</evidence>